<feature type="coiled-coil region" evidence="1">
    <location>
        <begin position="199"/>
        <end position="252"/>
    </location>
</feature>
<dbReference type="Proteomes" id="UP000779508">
    <property type="component" value="Unassembled WGS sequence"/>
</dbReference>
<proteinExistence type="predicted"/>
<accession>A0ABS6G1Z0</accession>
<comment type="caution">
    <text evidence="2">The sequence shown here is derived from an EMBL/GenBank/DDBJ whole genome shotgun (WGS) entry which is preliminary data.</text>
</comment>
<gene>
    <name evidence="2" type="ORF">KQI88_08640</name>
</gene>
<keyword evidence="1" id="KW-0175">Coiled coil</keyword>
<evidence type="ECO:0000256" key="1">
    <source>
        <dbReference type="SAM" id="Coils"/>
    </source>
</evidence>
<organism evidence="2 3">
    <name type="scientific">Alkaliphilus flagellatus</name>
    <dbReference type="NCBI Taxonomy" id="2841507"/>
    <lineage>
        <taxon>Bacteria</taxon>
        <taxon>Bacillati</taxon>
        <taxon>Bacillota</taxon>
        <taxon>Clostridia</taxon>
        <taxon>Peptostreptococcales</taxon>
        <taxon>Natronincolaceae</taxon>
        <taxon>Alkaliphilus</taxon>
    </lineage>
</organism>
<dbReference type="EMBL" id="JAHLQK010000003">
    <property type="protein sequence ID" value="MBU5676482.1"/>
    <property type="molecule type" value="Genomic_DNA"/>
</dbReference>
<keyword evidence="3" id="KW-1185">Reference proteome</keyword>
<protein>
    <submittedName>
        <fullName evidence="2">Uncharacterized protein</fullName>
    </submittedName>
</protein>
<evidence type="ECO:0000313" key="2">
    <source>
        <dbReference type="EMBL" id="MBU5676482.1"/>
    </source>
</evidence>
<sequence length="481" mass="56727">MKRRYRRYFVMLEVEDKSFGTVKNEGPKGYGKIEVKNDQGTLAIYCQNLKTGNNGDRYRWYLINTKKEGEPAIVEVGPMEVDEKGKGEVVWEFNAENVRGSMEEIDNFNVLVLAVQNKDDKRNLFIPLVGYIDKEKPTAWRYALEKHLYIPSIKEKEIDPKVASPKPQEKPSIPEKLHEHIETDKEYIPIKDDIKEIIDENIEDQIEETQSIKEEIENKSQPIKEEIERENSKEIEEKVVEQNNMLVEEEIERESSKEIEEKMVEENNIFVEEEIERESSKEIEEKMVEQNNMFAEEQIEREILKEIEEEVVEQNNIFVEQEGNTLLEDEINSEESYGVQMQGYIENALKDFPKVNPFVNNLEDYIWWQIPYNHQTIYRSYMPFILYVDSVRGPINYYASKMLQTIYFHQHHIFGILYEENGLAKYYAYGIPGRRLSSEQPYEGVTGFTYWHPCDPGPQDINSHGYWILLIDPKNGKVIEN</sequence>
<dbReference type="RefSeq" id="WP_216416274.1">
    <property type="nucleotide sequence ID" value="NZ_JAHLQK010000003.1"/>
</dbReference>
<name>A0ABS6G1Z0_9FIRM</name>
<evidence type="ECO:0000313" key="3">
    <source>
        <dbReference type="Proteomes" id="UP000779508"/>
    </source>
</evidence>
<reference evidence="2 3" key="1">
    <citation type="submission" date="2021-06" db="EMBL/GenBank/DDBJ databases">
        <authorList>
            <person name="Sun Q."/>
            <person name="Li D."/>
        </authorList>
    </citation>
    <scope>NUCLEOTIDE SEQUENCE [LARGE SCALE GENOMIC DNA]</scope>
    <source>
        <strain evidence="2 3">MSJ-5</strain>
    </source>
</reference>